<dbReference type="EMBL" id="MU155244">
    <property type="protein sequence ID" value="KAF9478033.1"/>
    <property type="molecule type" value="Genomic_DNA"/>
</dbReference>
<keyword evidence="5" id="KW-1185">Reference proteome</keyword>
<feature type="compositionally biased region" description="Polar residues" evidence="1">
    <location>
        <begin position="778"/>
        <end position="794"/>
    </location>
</feature>
<dbReference type="GO" id="GO:0032012">
    <property type="term" value="P:regulation of ARF protein signal transduction"/>
    <property type="evidence" value="ECO:0007669"/>
    <property type="project" value="InterPro"/>
</dbReference>
<organism evidence="4 5">
    <name type="scientific">Pholiota conissans</name>
    <dbReference type="NCBI Taxonomy" id="109636"/>
    <lineage>
        <taxon>Eukaryota</taxon>
        <taxon>Fungi</taxon>
        <taxon>Dikarya</taxon>
        <taxon>Basidiomycota</taxon>
        <taxon>Agaricomycotina</taxon>
        <taxon>Agaricomycetes</taxon>
        <taxon>Agaricomycetidae</taxon>
        <taxon>Agaricales</taxon>
        <taxon>Agaricineae</taxon>
        <taxon>Strophariaceae</taxon>
        <taxon>Pholiota</taxon>
    </lineage>
</organism>
<dbReference type="GO" id="GO:0005085">
    <property type="term" value="F:guanyl-nucleotide exchange factor activity"/>
    <property type="evidence" value="ECO:0007669"/>
    <property type="project" value="InterPro"/>
</dbReference>
<dbReference type="SMART" id="SM00233">
    <property type="entry name" value="PH"/>
    <property type="match status" value="1"/>
</dbReference>
<dbReference type="Gene3D" id="2.30.29.30">
    <property type="entry name" value="Pleckstrin-homology domain (PH domain)/Phosphotyrosine-binding domain (PTB)"/>
    <property type="match status" value="1"/>
</dbReference>
<feature type="region of interest" description="Disordered" evidence="1">
    <location>
        <begin position="1"/>
        <end position="43"/>
    </location>
</feature>
<evidence type="ECO:0000259" key="3">
    <source>
        <dbReference type="PROSITE" id="PS50190"/>
    </source>
</evidence>
<dbReference type="PROSITE" id="PS50003">
    <property type="entry name" value="PH_DOMAIN"/>
    <property type="match status" value="1"/>
</dbReference>
<evidence type="ECO:0000256" key="1">
    <source>
        <dbReference type="SAM" id="MobiDB-lite"/>
    </source>
</evidence>
<feature type="region of interest" description="Disordered" evidence="1">
    <location>
        <begin position="778"/>
        <end position="849"/>
    </location>
</feature>
<dbReference type="InterPro" id="IPR011993">
    <property type="entry name" value="PH-like_dom_sf"/>
</dbReference>
<feature type="compositionally biased region" description="Polar residues" evidence="1">
    <location>
        <begin position="15"/>
        <end position="30"/>
    </location>
</feature>
<dbReference type="InterPro" id="IPR041681">
    <property type="entry name" value="PH_9"/>
</dbReference>
<dbReference type="Proteomes" id="UP000807469">
    <property type="component" value="Unassembled WGS sequence"/>
</dbReference>
<name>A0A9P5YZN8_9AGAR</name>
<protein>
    <submittedName>
        <fullName evidence="4">Uncharacterized protein</fullName>
    </submittedName>
</protein>
<dbReference type="SUPFAM" id="SSF48425">
    <property type="entry name" value="Sec7 domain"/>
    <property type="match status" value="1"/>
</dbReference>
<dbReference type="CDD" id="cd00171">
    <property type="entry name" value="Sec7"/>
    <property type="match status" value="1"/>
</dbReference>
<dbReference type="InterPro" id="IPR000904">
    <property type="entry name" value="Sec7_dom"/>
</dbReference>
<gene>
    <name evidence="4" type="ORF">BDN70DRAFT_809626</name>
</gene>
<evidence type="ECO:0000259" key="2">
    <source>
        <dbReference type="PROSITE" id="PS50003"/>
    </source>
</evidence>
<dbReference type="PANTHER" id="PTHR10663">
    <property type="entry name" value="GUANYL-NUCLEOTIDE EXCHANGE FACTOR"/>
    <property type="match status" value="1"/>
</dbReference>
<evidence type="ECO:0000313" key="4">
    <source>
        <dbReference type="EMBL" id="KAF9478033.1"/>
    </source>
</evidence>
<accession>A0A9P5YZN8</accession>
<dbReference type="PROSITE" id="PS50190">
    <property type="entry name" value="SEC7"/>
    <property type="match status" value="1"/>
</dbReference>
<feature type="domain" description="SEC7" evidence="3">
    <location>
        <begin position="36"/>
        <end position="177"/>
    </location>
</feature>
<dbReference type="OrthoDB" id="430364at2759"/>
<dbReference type="InterPro" id="IPR023394">
    <property type="entry name" value="Sec7_C_sf"/>
</dbReference>
<sequence length="882" mass="98190">MAVFSSGEISPALSPRSNCQTQPITPSSFSFPRKADATVPKPLRSEESPEAYLMRLKSAVGKAEVAGVLASSSDSFYAEALRAYIKQFEFHDIPLDVALRKLLMEVGLPRETQQIDRVMEAFASRYMFCNPGIFTSEDHPYILAFSLIMLHTDAFNPSNKRKMTKADYIKNTKLPGIYIEVLDCFFDNIVFAPFIFIEDPLDSNGQSSLVDGMRTLAANTPTSALSSSAVPGTFKMGNKVDPYYLITNDLLEPLRVDINSRVPLKNPFTFEGTSGPWDEQELHEAFLKANIIHIGLPSVQRTPTMFGLHSGGTPSVPNDINSVNESQPQVETWTLKVAKVGLLNRKDDIVEGGKKSSNRKWKTWSVILTGSQLLFFRDPTWANSLLRSSDNLPDSKATRVPTLNFRPDESFSVKDAIAVFDRSYTKYKHTLRFVLPDGRQSLFQAADDADMNSWISRINYASSFKSTGVRMRPLGLSGEDVLLTGVAAATSHLHDMQKRSELRRHRSWDSNVAHDLMNMLSSSTEGKRPLRKRRITMSGRADLEMDVPIAPEVDGAEQFKATFDQVKADLAASSWSSLDDSWLSQEEDIDVHIYDSPLTSPGSSARNSSELPSRSQIIQSKIRDIDSKLHATQPQYDADMIYIHNIAILTPFQKSTRSRLSAAIQSVAKRVSQVRLDMERLKCHRHVLVYDLASEGRSWSQSKQIALRAAKQTLKSHHSQALPTMTLSMSNDSAADFSQFPHTPLSRRPESSISESFHSTTDFRATWASSEDVTFLSATNSDSQKSSSPESTSCPPIPHDLRRSLSSSINSNIHIPASSQGDHQHDQHDTASQGTGHNDNIEEEEAEEWNRTRCAQRVSLIHVPSSIMISPWMRSSVGPGPT</sequence>
<dbReference type="InterPro" id="IPR001849">
    <property type="entry name" value="PH_domain"/>
</dbReference>
<dbReference type="AlphaFoldDB" id="A0A9P5YZN8"/>
<proteinExistence type="predicted"/>
<dbReference type="SUPFAM" id="SSF50729">
    <property type="entry name" value="PH domain-like"/>
    <property type="match status" value="1"/>
</dbReference>
<dbReference type="PANTHER" id="PTHR10663:SF405">
    <property type="entry name" value="ARF GUANINE NUCLEOTIDE EXCHANGE FACTOR SYT1"/>
    <property type="match status" value="1"/>
</dbReference>
<dbReference type="SMART" id="SM00222">
    <property type="entry name" value="Sec7"/>
    <property type="match status" value="1"/>
</dbReference>
<reference evidence="4" key="1">
    <citation type="submission" date="2020-11" db="EMBL/GenBank/DDBJ databases">
        <authorList>
            <consortium name="DOE Joint Genome Institute"/>
            <person name="Ahrendt S."/>
            <person name="Riley R."/>
            <person name="Andreopoulos W."/>
            <person name="Labutti K."/>
            <person name="Pangilinan J."/>
            <person name="Ruiz-Duenas F.J."/>
            <person name="Barrasa J.M."/>
            <person name="Sanchez-Garcia M."/>
            <person name="Camarero S."/>
            <person name="Miyauchi S."/>
            <person name="Serrano A."/>
            <person name="Linde D."/>
            <person name="Babiker R."/>
            <person name="Drula E."/>
            <person name="Ayuso-Fernandez I."/>
            <person name="Pacheco R."/>
            <person name="Padilla G."/>
            <person name="Ferreira P."/>
            <person name="Barriuso J."/>
            <person name="Kellner H."/>
            <person name="Castanera R."/>
            <person name="Alfaro M."/>
            <person name="Ramirez L."/>
            <person name="Pisabarro A.G."/>
            <person name="Kuo A."/>
            <person name="Tritt A."/>
            <person name="Lipzen A."/>
            <person name="He G."/>
            <person name="Yan M."/>
            <person name="Ng V."/>
            <person name="Cullen D."/>
            <person name="Martin F."/>
            <person name="Rosso M.-N."/>
            <person name="Henrissat B."/>
            <person name="Hibbett D."/>
            <person name="Martinez A.T."/>
            <person name="Grigoriev I.V."/>
        </authorList>
    </citation>
    <scope>NUCLEOTIDE SEQUENCE</scope>
    <source>
        <strain evidence="4">CIRM-BRFM 674</strain>
    </source>
</reference>
<dbReference type="Gene3D" id="1.10.1000.11">
    <property type="entry name" value="Arf Nucleotide-binding Site Opener,domain 2"/>
    <property type="match status" value="1"/>
</dbReference>
<feature type="region of interest" description="Disordered" evidence="1">
    <location>
        <begin position="738"/>
        <end position="757"/>
    </location>
</feature>
<feature type="compositionally biased region" description="Low complexity" evidence="1">
    <location>
        <begin position="804"/>
        <end position="813"/>
    </location>
</feature>
<feature type="domain" description="PH" evidence="2">
    <location>
        <begin position="336"/>
        <end position="463"/>
    </location>
</feature>
<dbReference type="Pfam" id="PF01369">
    <property type="entry name" value="Sec7"/>
    <property type="match status" value="1"/>
</dbReference>
<dbReference type="Pfam" id="PF15410">
    <property type="entry name" value="PH_9"/>
    <property type="match status" value="1"/>
</dbReference>
<dbReference type="InterPro" id="IPR035999">
    <property type="entry name" value="Sec7_dom_sf"/>
</dbReference>
<evidence type="ECO:0000313" key="5">
    <source>
        <dbReference type="Proteomes" id="UP000807469"/>
    </source>
</evidence>
<comment type="caution">
    <text evidence="4">The sequence shown here is derived from an EMBL/GenBank/DDBJ whole genome shotgun (WGS) entry which is preliminary data.</text>
</comment>